<organism evidence="1 2">
    <name type="scientific">Allacma fusca</name>
    <dbReference type="NCBI Taxonomy" id="39272"/>
    <lineage>
        <taxon>Eukaryota</taxon>
        <taxon>Metazoa</taxon>
        <taxon>Ecdysozoa</taxon>
        <taxon>Arthropoda</taxon>
        <taxon>Hexapoda</taxon>
        <taxon>Collembola</taxon>
        <taxon>Symphypleona</taxon>
        <taxon>Sminthuridae</taxon>
        <taxon>Allacma</taxon>
    </lineage>
</organism>
<dbReference type="Proteomes" id="UP000708208">
    <property type="component" value="Unassembled WGS sequence"/>
</dbReference>
<keyword evidence="2" id="KW-1185">Reference proteome</keyword>
<evidence type="ECO:0000313" key="1">
    <source>
        <dbReference type="EMBL" id="CAG7830645.1"/>
    </source>
</evidence>
<dbReference type="EMBL" id="CAJVCH010556829">
    <property type="protein sequence ID" value="CAG7830645.1"/>
    <property type="molecule type" value="Genomic_DNA"/>
</dbReference>
<protein>
    <submittedName>
        <fullName evidence="1">Uncharacterized protein</fullName>
    </submittedName>
</protein>
<gene>
    <name evidence="1" type="ORF">AFUS01_LOCUS40432</name>
</gene>
<dbReference type="AlphaFoldDB" id="A0A8J2LXW0"/>
<sequence>MKVLFPDLCVEVEGILYLVSIEIISVGRMRTVIRIELPNPEGVEENDGIAVYSIVEIRPDRKDFLLFLNGKYWAGLLLITR</sequence>
<reference evidence="1" key="1">
    <citation type="submission" date="2021-06" db="EMBL/GenBank/DDBJ databases">
        <authorList>
            <person name="Hodson N. C."/>
            <person name="Mongue J. A."/>
            <person name="Jaron S. K."/>
        </authorList>
    </citation>
    <scope>NUCLEOTIDE SEQUENCE</scope>
</reference>
<accession>A0A8J2LXW0</accession>
<name>A0A8J2LXW0_9HEXA</name>
<proteinExistence type="predicted"/>
<evidence type="ECO:0000313" key="2">
    <source>
        <dbReference type="Proteomes" id="UP000708208"/>
    </source>
</evidence>
<comment type="caution">
    <text evidence="1">The sequence shown here is derived from an EMBL/GenBank/DDBJ whole genome shotgun (WGS) entry which is preliminary data.</text>
</comment>